<feature type="compositionally biased region" description="Low complexity" evidence="1">
    <location>
        <begin position="178"/>
        <end position="188"/>
    </location>
</feature>
<comment type="caution">
    <text evidence="2">The sequence shown here is derived from an EMBL/GenBank/DDBJ whole genome shotgun (WGS) entry which is preliminary data.</text>
</comment>
<reference evidence="2" key="1">
    <citation type="submission" date="2020-11" db="EMBL/GenBank/DDBJ databases">
        <authorList>
            <person name="Whitehead M."/>
        </authorList>
    </citation>
    <scope>NUCLEOTIDE SEQUENCE</scope>
    <source>
        <strain evidence="2">EGII</strain>
    </source>
</reference>
<accession>A0A811UJ37</accession>
<evidence type="ECO:0000256" key="1">
    <source>
        <dbReference type="SAM" id="MobiDB-lite"/>
    </source>
</evidence>
<proteinExistence type="predicted"/>
<feature type="region of interest" description="Disordered" evidence="1">
    <location>
        <begin position="243"/>
        <end position="281"/>
    </location>
</feature>
<dbReference type="EMBL" id="CAJHJT010000012">
    <property type="protein sequence ID" value="CAD6997956.1"/>
    <property type="molecule type" value="Genomic_DNA"/>
</dbReference>
<feature type="region of interest" description="Disordered" evidence="1">
    <location>
        <begin position="111"/>
        <end position="201"/>
    </location>
</feature>
<feature type="compositionally biased region" description="Basic residues" evidence="1">
    <location>
        <begin position="160"/>
        <end position="171"/>
    </location>
</feature>
<sequence>MPPLRLNPKLCSNMSTKSSENKFVSRKNRTPPRWSSLSCLLLLSVSFACLNTVTQAVTTAEKQLIQQQLRGLSPAQLLKEYAQTPMAMNASRAVYDETSVEALIARTHAEAKKLQRQQQQQRTLHHRQHQQQQQQQRAHKRKKHQQQQQQRRRQEDLQPHKSRKHEKSHKQREREHQQQQQHGMQSSHHAAHRKTKSGLPIESNINSNEFVADNIALADATNAATKAAAATSAFAVNTNKRATTTAMEQQQQQKKKNGRNGASGGGGSGGGGSGRSGHGIRDVGRQKLHRNGKLPFFSNKAQIFLWVYKYF</sequence>
<dbReference type="OrthoDB" id="8545473at2759"/>
<keyword evidence="3" id="KW-1185">Reference proteome</keyword>
<dbReference type="AlphaFoldDB" id="A0A811UJ37"/>
<feature type="compositionally biased region" description="Gly residues" evidence="1">
    <location>
        <begin position="261"/>
        <end position="277"/>
    </location>
</feature>
<dbReference type="Proteomes" id="UP000606786">
    <property type="component" value="Unassembled WGS sequence"/>
</dbReference>
<name>A0A811UJ37_CERCA</name>
<evidence type="ECO:0000313" key="3">
    <source>
        <dbReference type="Proteomes" id="UP000606786"/>
    </source>
</evidence>
<evidence type="ECO:0000313" key="2">
    <source>
        <dbReference type="EMBL" id="CAD6997956.1"/>
    </source>
</evidence>
<protein>
    <submittedName>
        <fullName evidence="2">(Mediterranean fruit fly) hypothetical protein</fullName>
    </submittedName>
</protein>
<gene>
    <name evidence="2" type="ORF">CCAP1982_LOCUS6573</name>
</gene>
<organism evidence="2 3">
    <name type="scientific">Ceratitis capitata</name>
    <name type="common">Mediterranean fruit fly</name>
    <name type="synonym">Tephritis capitata</name>
    <dbReference type="NCBI Taxonomy" id="7213"/>
    <lineage>
        <taxon>Eukaryota</taxon>
        <taxon>Metazoa</taxon>
        <taxon>Ecdysozoa</taxon>
        <taxon>Arthropoda</taxon>
        <taxon>Hexapoda</taxon>
        <taxon>Insecta</taxon>
        <taxon>Pterygota</taxon>
        <taxon>Neoptera</taxon>
        <taxon>Endopterygota</taxon>
        <taxon>Diptera</taxon>
        <taxon>Brachycera</taxon>
        <taxon>Muscomorpha</taxon>
        <taxon>Tephritoidea</taxon>
        <taxon>Tephritidae</taxon>
        <taxon>Ceratitis</taxon>
        <taxon>Ceratitis</taxon>
    </lineage>
</organism>